<accession>S0EVM1</accession>
<evidence type="ECO:0000259" key="2">
    <source>
        <dbReference type="Pfam" id="PF01648"/>
    </source>
</evidence>
<dbReference type="Proteomes" id="UP000014227">
    <property type="component" value="Chromosome I"/>
</dbReference>
<protein>
    <submittedName>
        <fullName evidence="3">Phosphopantetheinyl transferase (Holo-ACP synthase)</fullName>
    </submittedName>
</protein>
<evidence type="ECO:0000313" key="4">
    <source>
        <dbReference type="Proteomes" id="UP000014227"/>
    </source>
</evidence>
<dbReference type="HOGENOM" id="CLU_1114276_0_0_0"/>
<dbReference type="EMBL" id="HF951689">
    <property type="protein sequence ID" value="CCW34407.1"/>
    <property type="molecule type" value="Genomic_DNA"/>
</dbReference>
<dbReference type="RefSeq" id="WP_016481969.1">
    <property type="nucleotide sequence ID" value="NC_021487.1"/>
</dbReference>
<organism evidence="3 4">
    <name type="scientific">Chthonomonas calidirosea (strain DSM 23976 / ICMP 18418 / T49)</name>
    <dbReference type="NCBI Taxonomy" id="1303518"/>
    <lineage>
        <taxon>Bacteria</taxon>
        <taxon>Bacillati</taxon>
        <taxon>Armatimonadota</taxon>
        <taxon>Chthonomonadia</taxon>
        <taxon>Chthonomonadales</taxon>
        <taxon>Chthonomonadaceae</taxon>
        <taxon>Chthonomonas</taxon>
    </lineage>
</organism>
<dbReference type="KEGG" id="ccz:CCALI_00576"/>
<dbReference type="Gene3D" id="3.90.470.20">
    <property type="entry name" value="4'-phosphopantetheinyl transferase domain"/>
    <property type="match status" value="1"/>
</dbReference>
<gene>
    <name evidence="3" type="ORF">CCALI_00576</name>
</gene>
<dbReference type="STRING" id="454171.CP488_00578"/>
<evidence type="ECO:0000313" key="3">
    <source>
        <dbReference type="EMBL" id="CCW34407.1"/>
    </source>
</evidence>
<reference evidence="4" key="1">
    <citation type="submission" date="2013-03" db="EMBL/GenBank/DDBJ databases">
        <title>Genome sequence of Chthonomonas calidirosea, the first sequenced genome from the Armatimonadetes phylum (formally candidate division OP10).</title>
        <authorList>
            <person name="Lee K.C.Y."/>
            <person name="Morgan X.C."/>
            <person name="Dunfield P.F."/>
            <person name="Tamas I."/>
            <person name="Houghton K.M."/>
            <person name="Vyssotski M."/>
            <person name="Ryan J.L.J."/>
            <person name="Lagutin K."/>
            <person name="McDonald I.R."/>
            <person name="Stott M.B."/>
        </authorList>
    </citation>
    <scope>NUCLEOTIDE SEQUENCE [LARGE SCALE GENOMIC DNA]</scope>
    <source>
        <strain evidence="4">DSM 23976 / ICMP 18418 / T49</strain>
    </source>
</reference>
<dbReference type="SUPFAM" id="SSF56214">
    <property type="entry name" value="4'-phosphopantetheinyl transferase"/>
    <property type="match status" value="1"/>
</dbReference>
<dbReference type="InterPro" id="IPR008278">
    <property type="entry name" value="4-PPantetheinyl_Trfase_dom"/>
</dbReference>
<dbReference type="AlphaFoldDB" id="S0EVM1"/>
<dbReference type="InParanoid" id="S0EVM1"/>
<dbReference type="GO" id="GO:0008897">
    <property type="term" value="F:holo-[acyl-carrier-protein] synthase activity"/>
    <property type="evidence" value="ECO:0007669"/>
    <property type="project" value="InterPro"/>
</dbReference>
<proteinExistence type="predicted"/>
<feature type="domain" description="4'-phosphopantetheinyl transferase" evidence="2">
    <location>
        <begin position="110"/>
        <end position="183"/>
    </location>
</feature>
<name>S0EVM1_CHTCT</name>
<dbReference type="PATRIC" id="fig|1303518.3.peg.585"/>
<dbReference type="Pfam" id="PF01648">
    <property type="entry name" value="ACPS"/>
    <property type="match status" value="1"/>
</dbReference>
<keyword evidence="4" id="KW-1185">Reference proteome</keyword>
<dbReference type="GO" id="GO:0000287">
    <property type="term" value="F:magnesium ion binding"/>
    <property type="evidence" value="ECO:0007669"/>
    <property type="project" value="InterPro"/>
</dbReference>
<keyword evidence="1 3" id="KW-0808">Transferase</keyword>
<sequence>MITPDRLAELCKICRLETQLHTAAIRWLSHLRSPTTLVWLPETVGTDADALLLAAHFLGESLDGLSFTHDPLGKPYPARQGNPIPYLHISNTHDGGQRLLLAAKHENLAGVGLDVVYLPRLRSPHKDKTYLYRLAARFMGPLEFERFQSAAQQDDEEALRRRVAAHFSLMEASAKALGTGLKIGAFMGHSASLPLPTIGALQIEPSVQLFFDGIAQTWLATLNVQRWEAYWGADDMYLVTGVFLFRADV</sequence>
<evidence type="ECO:0000256" key="1">
    <source>
        <dbReference type="ARBA" id="ARBA00022679"/>
    </source>
</evidence>
<dbReference type="eggNOG" id="COG2091">
    <property type="taxonomic scope" value="Bacteria"/>
</dbReference>
<dbReference type="InterPro" id="IPR037143">
    <property type="entry name" value="4-PPantetheinyl_Trfase_dom_sf"/>
</dbReference>